<accession>A0A8J4YAE3</accession>
<name>A0A8J4YAE3_CHIOP</name>
<feature type="region of interest" description="Disordered" evidence="1">
    <location>
        <begin position="1"/>
        <end position="26"/>
    </location>
</feature>
<organism evidence="2 3">
    <name type="scientific">Chionoecetes opilio</name>
    <name type="common">Atlantic snow crab</name>
    <name type="synonym">Cancer opilio</name>
    <dbReference type="NCBI Taxonomy" id="41210"/>
    <lineage>
        <taxon>Eukaryota</taxon>
        <taxon>Metazoa</taxon>
        <taxon>Ecdysozoa</taxon>
        <taxon>Arthropoda</taxon>
        <taxon>Crustacea</taxon>
        <taxon>Multicrustacea</taxon>
        <taxon>Malacostraca</taxon>
        <taxon>Eumalacostraca</taxon>
        <taxon>Eucarida</taxon>
        <taxon>Decapoda</taxon>
        <taxon>Pleocyemata</taxon>
        <taxon>Brachyura</taxon>
        <taxon>Eubrachyura</taxon>
        <taxon>Majoidea</taxon>
        <taxon>Majidae</taxon>
        <taxon>Chionoecetes</taxon>
    </lineage>
</organism>
<comment type="caution">
    <text evidence="2">The sequence shown here is derived from an EMBL/GenBank/DDBJ whole genome shotgun (WGS) entry which is preliminary data.</text>
</comment>
<reference evidence="2" key="1">
    <citation type="submission" date="2020-07" db="EMBL/GenBank/DDBJ databases">
        <title>The High-quality genome of the commercially important snow crab, Chionoecetes opilio.</title>
        <authorList>
            <person name="Jeong J.-H."/>
            <person name="Ryu S."/>
        </authorList>
    </citation>
    <scope>NUCLEOTIDE SEQUENCE</scope>
    <source>
        <strain evidence="2">MADBK_172401_WGS</strain>
        <tissue evidence="2">Digestive gland</tissue>
    </source>
</reference>
<proteinExistence type="predicted"/>
<evidence type="ECO:0000313" key="2">
    <source>
        <dbReference type="EMBL" id="KAG0720539.1"/>
    </source>
</evidence>
<keyword evidence="3" id="KW-1185">Reference proteome</keyword>
<gene>
    <name evidence="2" type="ORF">GWK47_048313</name>
</gene>
<dbReference type="Proteomes" id="UP000770661">
    <property type="component" value="Unassembled WGS sequence"/>
</dbReference>
<protein>
    <submittedName>
        <fullName evidence="2">Uncharacterized protein</fullName>
    </submittedName>
</protein>
<feature type="region of interest" description="Disordered" evidence="1">
    <location>
        <begin position="68"/>
        <end position="90"/>
    </location>
</feature>
<dbReference type="EMBL" id="JACEEZ010012697">
    <property type="protein sequence ID" value="KAG0720539.1"/>
    <property type="molecule type" value="Genomic_DNA"/>
</dbReference>
<evidence type="ECO:0000313" key="3">
    <source>
        <dbReference type="Proteomes" id="UP000770661"/>
    </source>
</evidence>
<dbReference type="AlphaFoldDB" id="A0A8J4YAE3"/>
<sequence>MLTPADSAETEIKCGKGPLQMGPTASRSCTCDQKVDDWQRTEHPEILVKYCLRCTSNSTKTRFHTIEDRPQTIPTQPGMRSQPKKGPNSCTFRADRTWFATECSSSADGESE</sequence>
<evidence type="ECO:0000256" key="1">
    <source>
        <dbReference type="SAM" id="MobiDB-lite"/>
    </source>
</evidence>